<reference evidence="1" key="1">
    <citation type="submission" date="2021-01" db="EMBL/GenBank/DDBJ databases">
        <authorList>
            <consortium name="Genoscope - CEA"/>
            <person name="William W."/>
        </authorList>
    </citation>
    <scope>NUCLEOTIDE SEQUENCE</scope>
</reference>
<dbReference type="Proteomes" id="UP000688137">
    <property type="component" value="Unassembled WGS sequence"/>
</dbReference>
<comment type="caution">
    <text evidence="1">The sequence shown here is derived from an EMBL/GenBank/DDBJ whole genome shotgun (WGS) entry which is preliminary data.</text>
</comment>
<organism evidence="1 2">
    <name type="scientific">Paramecium primaurelia</name>
    <dbReference type="NCBI Taxonomy" id="5886"/>
    <lineage>
        <taxon>Eukaryota</taxon>
        <taxon>Sar</taxon>
        <taxon>Alveolata</taxon>
        <taxon>Ciliophora</taxon>
        <taxon>Intramacronucleata</taxon>
        <taxon>Oligohymenophorea</taxon>
        <taxon>Peniculida</taxon>
        <taxon>Parameciidae</taxon>
        <taxon>Paramecium</taxon>
    </lineage>
</organism>
<proteinExistence type="predicted"/>
<accession>A0A8S1NKR3</accession>
<evidence type="ECO:0000313" key="1">
    <source>
        <dbReference type="EMBL" id="CAD8093218.1"/>
    </source>
</evidence>
<evidence type="ECO:0000313" key="2">
    <source>
        <dbReference type="Proteomes" id="UP000688137"/>
    </source>
</evidence>
<name>A0A8S1NKR3_PARPR</name>
<sequence>METINNANQNEKIIKAKFNFKILILFLTQQLKSQNKMIINRNRMMKYFYC</sequence>
<gene>
    <name evidence="1" type="ORF">PPRIM_AZ9-3.1.T0920181</name>
</gene>
<dbReference type="AlphaFoldDB" id="A0A8S1NKR3"/>
<keyword evidence="2" id="KW-1185">Reference proteome</keyword>
<dbReference type="EMBL" id="CAJJDM010000095">
    <property type="protein sequence ID" value="CAD8093218.1"/>
    <property type="molecule type" value="Genomic_DNA"/>
</dbReference>
<protein>
    <submittedName>
        <fullName evidence="1">Uncharacterized protein</fullName>
    </submittedName>
</protein>